<feature type="transmembrane region" description="Helical" evidence="10">
    <location>
        <begin position="243"/>
        <end position="261"/>
    </location>
</feature>
<protein>
    <recommendedName>
        <fullName evidence="10">Transmembrane 9 superfamily member</fullName>
    </recommendedName>
</protein>
<dbReference type="GO" id="GO:0000139">
    <property type="term" value="C:Golgi membrane"/>
    <property type="evidence" value="ECO:0007669"/>
    <property type="project" value="UniProtKB-SubCell"/>
</dbReference>
<name>A0ABD2YVI1_9GENT</name>
<dbReference type="InterPro" id="IPR004240">
    <property type="entry name" value="EMP70"/>
</dbReference>
<evidence type="ECO:0000256" key="2">
    <source>
        <dbReference type="ARBA" id="ARBA00004653"/>
    </source>
</evidence>
<comment type="subcellular location">
    <subcellularLocation>
        <location evidence="1">Endosome membrane</location>
        <topology evidence="1">Multi-pass membrane protein</topology>
    </subcellularLocation>
    <subcellularLocation>
        <location evidence="2">Golgi apparatus membrane</location>
        <topology evidence="2">Multi-pass membrane protein</topology>
    </subcellularLocation>
</comment>
<feature type="transmembrane region" description="Helical" evidence="10">
    <location>
        <begin position="460"/>
        <end position="484"/>
    </location>
</feature>
<dbReference type="Pfam" id="PF02990">
    <property type="entry name" value="EMP70"/>
    <property type="match status" value="1"/>
</dbReference>
<gene>
    <name evidence="11" type="ORF">ACH5RR_029635</name>
</gene>
<accession>A0ABD2YVI1</accession>
<dbReference type="GO" id="GO:0010008">
    <property type="term" value="C:endosome membrane"/>
    <property type="evidence" value="ECO:0007669"/>
    <property type="project" value="UniProtKB-SubCell"/>
</dbReference>
<feature type="transmembrane region" description="Helical" evidence="10">
    <location>
        <begin position="524"/>
        <end position="548"/>
    </location>
</feature>
<evidence type="ECO:0000256" key="3">
    <source>
        <dbReference type="ARBA" id="ARBA00005227"/>
    </source>
</evidence>
<keyword evidence="6" id="KW-0967">Endosome</keyword>
<evidence type="ECO:0000256" key="8">
    <source>
        <dbReference type="ARBA" id="ARBA00023034"/>
    </source>
</evidence>
<feature type="transmembrane region" description="Helical" evidence="10">
    <location>
        <begin position="338"/>
        <end position="357"/>
    </location>
</feature>
<evidence type="ECO:0000256" key="4">
    <source>
        <dbReference type="ARBA" id="ARBA00022692"/>
    </source>
</evidence>
<feature type="transmembrane region" description="Helical" evidence="10">
    <location>
        <begin position="402"/>
        <end position="426"/>
    </location>
</feature>
<keyword evidence="9 10" id="KW-0472">Membrane</keyword>
<comment type="similarity">
    <text evidence="3 10">Belongs to the nonaspanin (TM9SF) (TC 9.A.2) family.</text>
</comment>
<dbReference type="EMBL" id="JBJUIK010000012">
    <property type="protein sequence ID" value="KAL3510234.1"/>
    <property type="molecule type" value="Genomic_DNA"/>
</dbReference>
<keyword evidence="4 10" id="KW-0812">Transmembrane</keyword>
<evidence type="ECO:0000256" key="10">
    <source>
        <dbReference type="RuleBase" id="RU363079"/>
    </source>
</evidence>
<evidence type="ECO:0000256" key="5">
    <source>
        <dbReference type="ARBA" id="ARBA00022729"/>
    </source>
</evidence>
<dbReference type="PANTHER" id="PTHR10766:SF169">
    <property type="entry name" value="TRANSMEMBRANE 9 SUPERFAMILY MEMBER"/>
    <property type="match status" value="1"/>
</dbReference>
<evidence type="ECO:0000313" key="12">
    <source>
        <dbReference type="Proteomes" id="UP001630127"/>
    </source>
</evidence>
<dbReference type="Proteomes" id="UP001630127">
    <property type="component" value="Unassembled WGS sequence"/>
</dbReference>
<sequence length="599" mass="68377">MAFSFLLHGSLERLVEILVVTIIFTSIARQVMSDASKHRYQKGDLVPLYANTVGPFGNPSETYAYYSLPFCQPDPLIQKKLSIGEVLNGDRLASAPYKLDFLKESDLQVVCMKNLTWEEVSLLQTAIAQDYYWEMYYDDLPLWGFIGYIHREGKETPEEYRYSIYTHSQFEILYNGEHVIGINAVSSHVAGLANDNEVDLKFSYDVVWRETNITFEKRMDKYIISEHLPYNIRIHQFGITNSSWTVLILFCCLVVLYVRVLKRDIYKYANEEESANDQEETGWKVLHADVFRFPKYKSLFSAAIGSGTHLFIMAMSILALGFLGIFHPYDRGVLKTSLIITYAITSGVSGFTAVSFYHQLEGTDWMRNVFLTGCLFCGPLFLTFCFLNAIATAYGFTAALPAGAIVMIFLMWMFLASPLLLVGAILGKTINWQFQAPCQSSNYSREIPGLRWYRGALPQMALAGFLPFSAIYIVLYDIFASVWGYRVFNLYGILCIVFVFVIMKTALVSVGLTYLQLAAEDHQWWWRSFLCGGSTGLYVFGYCFYYYFQWSDMRGLVQTSFFFGYMACSCCGLFLMLGTIGFCASLLFVRYMYGGIKCE</sequence>
<keyword evidence="7 10" id="KW-1133">Transmembrane helix</keyword>
<proteinExistence type="inferred from homology"/>
<evidence type="ECO:0000256" key="1">
    <source>
        <dbReference type="ARBA" id="ARBA00004337"/>
    </source>
</evidence>
<keyword evidence="8" id="KW-0333">Golgi apparatus</keyword>
<evidence type="ECO:0000256" key="9">
    <source>
        <dbReference type="ARBA" id="ARBA00023136"/>
    </source>
</evidence>
<dbReference type="AlphaFoldDB" id="A0ABD2YVI1"/>
<comment type="caution">
    <text evidence="11">The sequence shown here is derived from an EMBL/GenBank/DDBJ whole genome shotgun (WGS) entry which is preliminary data.</text>
</comment>
<feature type="transmembrane region" description="Helical" evidence="10">
    <location>
        <begin position="369"/>
        <end position="396"/>
    </location>
</feature>
<reference evidence="11 12" key="1">
    <citation type="submission" date="2024-11" db="EMBL/GenBank/DDBJ databases">
        <title>A near-complete genome assembly of Cinchona calisaya.</title>
        <authorList>
            <person name="Lian D.C."/>
            <person name="Zhao X.W."/>
            <person name="Wei L."/>
        </authorList>
    </citation>
    <scope>NUCLEOTIDE SEQUENCE [LARGE SCALE GENOMIC DNA]</scope>
    <source>
        <tissue evidence="11">Nenye</tissue>
    </source>
</reference>
<dbReference type="PANTHER" id="PTHR10766">
    <property type="entry name" value="TRANSMEMBRANE 9 SUPERFAMILY PROTEIN"/>
    <property type="match status" value="1"/>
</dbReference>
<keyword evidence="12" id="KW-1185">Reference proteome</keyword>
<feature type="transmembrane region" description="Helical" evidence="10">
    <location>
        <begin position="490"/>
        <end position="512"/>
    </location>
</feature>
<keyword evidence="5" id="KW-0732">Signal</keyword>
<evidence type="ECO:0000256" key="7">
    <source>
        <dbReference type="ARBA" id="ARBA00022989"/>
    </source>
</evidence>
<feature type="transmembrane region" description="Helical" evidence="10">
    <location>
        <begin position="560"/>
        <end position="589"/>
    </location>
</feature>
<feature type="transmembrane region" description="Helical" evidence="10">
    <location>
        <begin position="299"/>
        <end position="326"/>
    </location>
</feature>
<evidence type="ECO:0000256" key="6">
    <source>
        <dbReference type="ARBA" id="ARBA00022753"/>
    </source>
</evidence>
<evidence type="ECO:0000313" key="11">
    <source>
        <dbReference type="EMBL" id="KAL3510234.1"/>
    </source>
</evidence>
<organism evidence="11 12">
    <name type="scientific">Cinchona calisaya</name>
    <dbReference type="NCBI Taxonomy" id="153742"/>
    <lineage>
        <taxon>Eukaryota</taxon>
        <taxon>Viridiplantae</taxon>
        <taxon>Streptophyta</taxon>
        <taxon>Embryophyta</taxon>
        <taxon>Tracheophyta</taxon>
        <taxon>Spermatophyta</taxon>
        <taxon>Magnoliopsida</taxon>
        <taxon>eudicotyledons</taxon>
        <taxon>Gunneridae</taxon>
        <taxon>Pentapetalae</taxon>
        <taxon>asterids</taxon>
        <taxon>lamiids</taxon>
        <taxon>Gentianales</taxon>
        <taxon>Rubiaceae</taxon>
        <taxon>Cinchonoideae</taxon>
        <taxon>Cinchoneae</taxon>
        <taxon>Cinchona</taxon>
    </lineage>
</organism>